<reference evidence="1 2" key="1">
    <citation type="submission" date="2018-04" db="EMBL/GenBank/DDBJ databases">
        <title>Camelliibacillus theae gen. nov., sp. nov., isolated from Pu'er tea.</title>
        <authorList>
            <person name="Niu L."/>
        </authorList>
    </citation>
    <scope>NUCLEOTIDE SEQUENCE [LARGE SCALE GENOMIC DNA]</scope>
    <source>
        <strain evidence="1 2">T8</strain>
    </source>
</reference>
<comment type="caution">
    <text evidence="1">The sequence shown here is derived from an EMBL/GenBank/DDBJ whole genome shotgun (WGS) entry which is preliminary data.</text>
</comment>
<keyword evidence="2" id="KW-1185">Reference proteome</keyword>
<proteinExistence type="predicted"/>
<accession>A0A2U1K645</accession>
<evidence type="ECO:0000313" key="1">
    <source>
        <dbReference type="EMBL" id="PWA12639.1"/>
    </source>
</evidence>
<dbReference type="InterPro" id="IPR046687">
    <property type="entry name" value="DUF6557"/>
</dbReference>
<evidence type="ECO:0000313" key="2">
    <source>
        <dbReference type="Proteomes" id="UP000245998"/>
    </source>
</evidence>
<dbReference type="AlphaFoldDB" id="A0A2U1K645"/>
<dbReference type="OrthoDB" id="1823576at2"/>
<dbReference type="Pfam" id="PF20194">
    <property type="entry name" value="DUF6557"/>
    <property type="match status" value="1"/>
</dbReference>
<organism evidence="1 2">
    <name type="scientific">Pueribacillus theae</name>
    <dbReference type="NCBI Taxonomy" id="2171751"/>
    <lineage>
        <taxon>Bacteria</taxon>
        <taxon>Bacillati</taxon>
        <taxon>Bacillota</taxon>
        <taxon>Bacilli</taxon>
        <taxon>Bacillales</taxon>
        <taxon>Bacillaceae</taxon>
        <taxon>Pueribacillus</taxon>
    </lineage>
</organism>
<dbReference type="RefSeq" id="WP_116553843.1">
    <property type="nucleotide sequence ID" value="NZ_QCZG01000007.1"/>
</dbReference>
<sequence length="146" mass="17174">MIFKELLKNVKFDDVWEVLFREYNFKAEAYEAYKRVMDELRSLEVPAYQSEFTLVVAKVENSFEPGTFIFEVFGMKKGDENRYALEMEPWENWMNVDVLNKSIEFYSAAGVVAHALYEMTFFGYSAEAVAKRVDEEKQILTDVVRN</sequence>
<dbReference type="EMBL" id="QCZG01000007">
    <property type="protein sequence ID" value="PWA12639.1"/>
    <property type="molecule type" value="Genomic_DNA"/>
</dbReference>
<name>A0A2U1K645_9BACI</name>
<protein>
    <submittedName>
        <fullName evidence="1">Uncharacterized protein</fullName>
    </submittedName>
</protein>
<dbReference type="Proteomes" id="UP000245998">
    <property type="component" value="Unassembled WGS sequence"/>
</dbReference>
<gene>
    <name evidence="1" type="ORF">DCC39_05300</name>
</gene>